<organism evidence="1 2">
    <name type="scientific">Musa troglodytarum</name>
    <name type="common">fe'i banana</name>
    <dbReference type="NCBI Taxonomy" id="320322"/>
    <lineage>
        <taxon>Eukaryota</taxon>
        <taxon>Viridiplantae</taxon>
        <taxon>Streptophyta</taxon>
        <taxon>Embryophyta</taxon>
        <taxon>Tracheophyta</taxon>
        <taxon>Spermatophyta</taxon>
        <taxon>Magnoliopsida</taxon>
        <taxon>Liliopsida</taxon>
        <taxon>Zingiberales</taxon>
        <taxon>Musaceae</taxon>
        <taxon>Musa</taxon>
    </lineage>
</organism>
<evidence type="ECO:0000313" key="1">
    <source>
        <dbReference type="EMBL" id="URD92565.1"/>
    </source>
</evidence>
<reference evidence="1" key="1">
    <citation type="submission" date="2022-05" db="EMBL/GenBank/DDBJ databases">
        <title>The Musa troglodytarum L. genome provides insights into the mechanism of non-climacteric behaviour and enrichment of carotenoids.</title>
        <authorList>
            <person name="Wang J."/>
        </authorList>
    </citation>
    <scope>NUCLEOTIDE SEQUENCE</scope>
    <source>
        <tissue evidence="1">Leaf</tissue>
    </source>
</reference>
<accession>A0A9E7JT31</accession>
<dbReference type="Proteomes" id="UP001055439">
    <property type="component" value="Chromosome 3"/>
</dbReference>
<evidence type="ECO:0000313" key="2">
    <source>
        <dbReference type="Proteomes" id="UP001055439"/>
    </source>
</evidence>
<proteinExistence type="predicted"/>
<sequence length="40" mass="4613">MQPASIQVFEIKDEVPNSTIASKIQIMDLFKDTRFREQAS</sequence>
<keyword evidence="2" id="KW-1185">Reference proteome</keyword>
<dbReference type="AlphaFoldDB" id="A0A9E7JT31"/>
<gene>
    <name evidence="1" type="ORF">MUK42_33574</name>
</gene>
<name>A0A9E7JT31_9LILI</name>
<protein>
    <submittedName>
        <fullName evidence="1">Uncharacterized protein</fullName>
    </submittedName>
</protein>
<dbReference type="EMBL" id="CP097505">
    <property type="protein sequence ID" value="URD92565.1"/>
    <property type="molecule type" value="Genomic_DNA"/>
</dbReference>